<name>A0A7W3XV08_9ACTN</name>
<sequence>MTVHIVSTGLTLCHFLGNRPGSHGLDPALAGEIRACRPTEVFGTAGAVDGQAAGALLSACTGPGPSDLRDRLTAMIPRIAPESWPETASAELTSLARTPDGRRLLPSSDMAVLLSTDTAEGLTAALWNAIALTGGDLDRIVYLDTPEQRPMTARGNAVVVRVPGLDARDQRSFSRAMQGLGTLGRHLHRGTIAPDEECRFHLSGGYKATVPFLLGLAEGIRSLPGAGPVTAYAVHETTSGDPIRLPLRRIPRSLIDPLIEVFAHRPVSWRAPMEDELEGYAYDRETEDPPRWRLNPFGAGLLALYGPPAEGMSP</sequence>
<reference evidence="2" key="1">
    <citation type="submission" date="2019-10" db="EMBL/GenBank/DDBJ databases">
        <title>Streptomyces sp. nov., a novel actinobacterium isolated from alkaline environment.</title>
        <authorList>
            <person name="Golinska P."/>
        </authorList>
    </citation>
    <scope>NUCLEOTIDE SEQUENCE [LARGE SCALE GENOMIC DNA]</scope>
    <source>
        <strain evidence="2">DSM 42108</strain>
    </source>
</reference>
<evidence type="ECO:0000313" key="1">
    <source>
        <dbReference type="EMBL" id="MBB0228323.1"/>
    </source>
</evidence>
<accession>A0A7W3XV08</accession>
<proteinExistence type="predicted"/>
<dbReference type="Proteomes" id="UP000530234">
    <property type="component" value="Unassembled WGS sequence"/>
</dbReference>
<dbReference type="RefSeq" id="WP_182660010.1">
    <property type="nucleotide sequence ID" value="NZ_VKHS01000020.1"/>
</dbReference>
<dbReference type="Gene3D" id="3.40.50.10770">
    <property type="entry name" value="Hypothetical protein VC1899 like domain (Restriction endonuclease-like)"/>
    <property type="match status" value="1"/>
</dbReference>
<protein>
    <recommendedName>
        <fullName evidence="3">CRISPR system ring nuclease SSO1393-like domain-containing protein</fullName>
    </recommendedName>
</protein>
<keyword evidence="2" id="KW-1185">Reference proteome</keyword>
<dbReference type="AlphaFoldDB" id="A0A7W3XV08"/>
<gene>
    <name evidence="1" type="ORF">FOE67_02030</name>
</gene>
<comment type="caution">
    <text evidence="1">The sequence shown here is derived from an EMBL/GenBank/DDBJ whole genome shotgun (WGS) entry which is preliminary data.</text>
</comment>
<evidence type="ECO:0008006" key="3">
    <source>
        <dbReference type="Google" id="ProtNLM"/>
    </source>
</evidence>
<evidence type="ECO:0000313" key="2">
    <source>
        <dbReference type="Proteomes" id="UP000530234"/>
    </source>
</evidence>
<organism evidence="1 2">
    <name type="scientific">Streptomyces calidiresistens</name>
    <dbReference type="NCBI Taxonomy" id="1485586"/>
    <lineage>
        <taxon>Bacteria</taxon>
        <taxon>Bacillati</taxon>
        <taxon>Actinomycetota</taxon>
        <taxon>Actinomycetes</taxon>
        <taxon>Kitasatosporales</taxon>
        <taxon>Streptomycetaceae</taxon>
        <taxon>Streptomyces</taxon>
    </lineage>
</organism>
<dbReference type="EMBL" id="VKHS01000020">
    <property type="protein sequence ID" value="MBB0228323.1"/>
    <property type="molecule type" value="Genomic_DNA"/>
</dbReference>